<evidence type="ECO:0000313" key="1">
    <source>
        <dbReference type="EMBL" id="KQH77707.1"/>
    </source>
</evidence>
<comment type="caution">
    <text evidence="1">The sequence shown here is derived from an EMBL/GenBank/DDBJ whole genome shotgun (WGS) entry which is preliminary data.</text>
</comment>
<proteinExistence type="predicted"/>
<dbReference type="EMBL" id="LKTM01000307">
    <property type="protein sequence ID" value="KQH77707.1"/>
    <property type="molecule type" value="Genomic_DNA"/>
</dbReference>
<reference evidence="1 2" key="1">
    <citation type="submission" date="2015-10" db="EMBL/GenBank/DDBJ databases">
        <title>Mycobacterium gordonae draft genome assembly.</title>
        <authorList>
            <person name="Ustinova V."/>
            <person name="Smirnova T."/>
            <person name="Blagodatskikh K."/>
            <person name="Varlamov D."/>
            <person name="Larionova E."/>
            <person name="Chernousova L."/>
        </authorList>
    </citation>
    <scope>NUCLEOTIDE SEQUENCE [LARGE SCALE GENOMIC DNA]</scope>
    <source>
        <strain evidence="1 2">CTRI 14-8773</strain>
    </source>
</reference>
<dbReference type="SUPFAM" id="SSF48498">
    <property type="entry name" value="Tetracyclin repressor-like, C-terminal domain"/>
    <property type="match status" value="1"/>
</dbReference>
<dbReference type="AlphaFoldDB" id="A0A0Q2RR60"/>
<dbReference type="SUPFAM" id="SSF46689">
    <property type="entry name" value="Homeodomain-like"/>
    <property type="match status" value="1"/>
</dbReference>
<dbReference type="Proteomes" id="UP000051677">
    <property type="component" value="Unassembled WGS sequence"/>
</dbReference>
<dbReference type="Gene3D" id="1.10.10.60">
    <property type="entry name" value="Homeodomain-like"/>
    <property type="match status" value="1"/>
</dbReference>
<evidence type="ECO:0000313" key="2">
    <source>
        <dbReference type="Proteomes" id="UP000051677"/>
    </source>
</evidence>
<dbReference type="InterPro" id="IPR036271">
    <property type="entry name" value="Tet_transcr_reg_TetR-rel_C_sf"/>
</dbReference>
<name>A0A0Q2RR60_MYCGO</name>
<sequence length="152" mass="16606">MAKSLGVGVTSIYWHVRNKSELLDAMTDRALRRKGFPAFVESDDWRESLLLHARGVRQTFLGDPVLTDLILIRGALSPLARRLGAQETEKAIASMIGAGLDEQTAQETYAAVSELVRGSVLLGRLAPPSQDDRAFELLLTSLLGNAGRHTHD</sequence>
<protein>
    <recommendedName>
        <fullName evidence="3">HTH tetR-type domain-containing protein</fullName>
    </recommendedName>
</protein>
<accession>A0A0Q2RR60</accession>
<evidence type="ECO:0008006" key="3">
    <source>
        <dbReference type="Google" id="ProtNLM"/>
    </source>
</evidence>
<organism evidence="1 2">
    <name type="scientific">Mycobacterium gordonae</name>
    <dbReference type="NCBI Taxonomy" id="1778"/>
    <lineage>
        <taxon>Bacteria</taxon>
        <taxon>Bacillati</taxon>
        <taxon>Actinomycetota</taxon>
        <taxon>Actinomycetes</taxon>
        <taxon>Mycobacteriales</taxon>
        <taxon>Mycobacteriaceae</taxon>
        <taxon>Mycobacterium</taxon>
    </lineage>
</organism>
<gene>
    <name evidence="1" type="ORF">AO501_23615</name>
</gene>
<dbReference type="Gene3D" id="1.10.357.10">
    <property type="entry name" value="Tetracycline Repressor, domain 2"/>
    <property type="match status" value="1"/>
</dbReference>
<dbReference type="InterPro" id="IPR009057">
    <property type="entry name" value="Homeodomain-like_sf"/>
</dbReference>